<feature type="signal peptide" evidence="2">
    <location>
        <begin position="1"/>
        <end position="22"/>
    </location>
</feature>
<keyword evidence="2" id="KW-0732">Signal</keyword>
<dbReference type="RefSeq" id="XP_062790543.1">
    <property type="nucleotide sequence ID" value="XM_062934492.1"/>
</dbReference>
<keyword evidence="1" id="KW-1133">Transmembrane helix</keyword>
<dbReference type="Proteomes" id="UP001329825">
    <property type="component" value="Chromosome 3"/>
</dbReference>
<protein>
    <recommendedName>
        <fullName evidence="5">Phosphatidylinositol glycan, class Q</fullName>
    </recommendedName>
</protein>
<dbReference type="PANTHER" id="PTHR21329">
    <property type="entry name" value="PHOSPHATIDYLINOSITOL N-ACETYLGLUCOSAMINYLTRANSFERASE SUBUNIT Q-RELATED"/>
    <property type="match status" value="1"/>
</dbReference>
<gene>
    <name evidence="3" type="ORF">IL334_002752</name>
</gene>
<feature type="transmembrane region" description="Helical" evidence="1">
    <location>
        <begin position="459"/>
        <end position="482"/>
    </location>
</feature>
<reference evidence="3 4" key="1">
    <citation type="submission" date="2024-01" db="EMBL/GenBank/DDBJ databases">
        <title>Comparative genomics of Cryptococcus and Kwoniella reveals pathogenesis evolution and contrasting modes of karyotype evolution via chromosome fusion or intercentromeric recombination.</title>
        <authorList>
            <person name="Coelho M.A."/>
            <person name="David-Palma M."/>
            <person name="Shea T."/>
            <person name="Bowers K."/>
            <person name="McGinley-Smith S."/>
            <person name="Mohammad A.W."/>
            <person name="Gnirke A."/>
            <person name="Yurkov A.M."/>
            <person name="Nowrousian M."/>
            <person name="Sun S."/>
            <person name="Cuomo C.A."/>
            <person name="Heitman J."/>
        </authorList>
    </citation>
    <scope>NUCLEOTIDE SEQUENCE [LARGE SCALE GENOMIC DNA]</scope>
    <source>
        <strain evidence="3">CBS 11374</strain>
    </source>
</reference>
<dbReference type="EMBL" id="CP141883">
    <property type="protein sequence ID" value="WRT65803.1"/>
    <property type="molecule type" value="Genomic_DNA"/>
</dbReference>
<accession>A0ABZ1CW81</accession>
<name>A0ABZ1CW81_9TREE</name>
<evidence type="ECO:0000313" key="3">
    <source>
        <dbReference type="EMBL" id="WRT65803.1"/>
    </source>
</evidence>
<feature type="transmembrane region" description="Helical" evidence="1">
    <location>
        <begin position="488"/>
        <end position="510"/>
    </location>
</feature>
<dbReference type="GeneID" id="87954883"/>
<evidence type="ECO:0000313" key="4">
    <source>
        <dbReference type="Proteomes" id="UP001329825"/>
    </source>
</evidence>
<organism evidence="3 4">
    <name type="scientific">Kwoniella shivajii</name>
    <dbReference type="NCBI Taxonomy" id="564305"/>
    <lineage>
        <taxon>Eukaryota</taxon>
        <taxon>Fungi</taxon>
        <taxon>Dikarya</taxon>
        <taxon>Basidiomycota</taxon>
        <taxon>Agaricomycotina</taxon>
        <taxon>Tremellomycetes</taxon>
        <taxon>Tremellales</taxon>
        <taxon>Cryptococcaceae</taxon>
        <taxon>Kwoniella</taxon>
    </lineage>
</organism>
<dbReference type="InterPro" id="IPR007720">
    <property type="entry name" value="PigQ/GPI1"/>
</dbReference>
<feature type="chain" id="PRO_5045152173" description="Phosphatidylinositol glycan, class Q" evidence="2">
    <location>
        <begin position="23"/>
        <end position="569"/>
    </location>
</feature>
<dbReference type="PANTHER" id="PTHR21329:SF3">
    <property type="entry name" value="PHOSPHATIDYLINOSITOL N-ACETYLGLUCOSAMINYLTRANSFERASE SUBUNIT Q"/>
    <property type="match status" value="1"/>
</dbReference>
<keyword evidence="1" id="KW-0812">Transmembrane</keyword>
<evidence type="ECO:0000256" key="1">
    <source>
        <dbReference type="SAM" id="Phobius"/>
    </source>
</evidence>
<evidence type="ECO:0008006" key="5">
    <source>
        <dbReference type="Google" id="ProtNLM"/>
    </source>
</evidence>
<dbReference type="Pfam" id="PF05024">
    <property type="entry name" value="Gpi1"/>
    <property type="match status" value="1"/>
</dbReference>
<feature type="transmembrane region" description="Helical" evidence="1">
    <location>
        <begin position="378"/>
        <end position="401"/>
    </location>
</feature>
<keyword evidence="1" id="KW-0472">Membrane</keyword>
<sequence length="569" mass="64389">MTVSYIACLLFSLHLMAGTANAVRGTSPRNMTVKVFWPTSGITQNEGTIVGWLLRDTLVVIGIIDKWLTEKYDYDESTSVSLRLQNLGYAQPVDTSEQAKIDEGSFWLNSSYLPVRSSQMIELVLYTPPDHHRLRFLRSSSGSQPKSNISLAIQDGYTSSTQRSRHLDGIENVIDLINKSKSAQKGLHSVSCHLGQPKDITVKKTASNQSSRIVVSSLAVLLVPLECSAQALVNLLAYPTPIDSLRSYSSTFDQVHLRLSQLLEGPERFKSTREVTGIEIRSERYIRFWNTVWLVFNDLILGYTARQLILLYAPYARNDVVPIITRHSIDLPILALKWLNDWPVGLKLNTPLSQFFCTGLGWMIEKWGDLLIPFLRSFLPTFIQIFALVSLGGFTLTLSLLDDTLSILTSHFYLCHVLMKYIFNWQLQSLSGLWNLFRGKRWNVLRKRTDSYDYDVDQLFLGTLLFTVSAFLFPTVLTYFALFAMSRIVILGLHKMISTGTTALNAFPLFELMLRLKEPSRLPSGVCFKIRRLQDVRTEGGLEGNVRIAYAMEIKNSPKSLAEIMFPSA</sequence>
<keyword evidence="4" id="KW-1185">Reference proteome</keyword>
<proteinExistence type="predicted"/>
<evidence type="ECO:0000256" key="2">
    <source>
        <dbReference type="SAM" id="SignalP"/>
    </source>
</evidence>